<sequence length="416" mass="46530">MFEYILKEDKVAVLWLGKPLADLNNVPAELKGRVSISLAKVPEQAMEMLGRQDYQVIVVQLSQDDFEFSYNWLRKVVAKYPGVIRIMLNDGLQNYQVAKASELCHRSLLFTSGVTELFHEVGQSLRLIQSSNKPVVREYVGAIERLPSLPGVYVALNDALASDTTGAADIAAIIERDPAMSAKILQLVNSAFFALSSKVFKIKDAVVILGVRQIRDLFLVSRIFEHYPQDRNWSGFSFENLFDRCMVVGRFARAICREQRVSADIADKAFLAALLQDIGMLVIATREAEHYSEVLQEAALLNHPLYAIEKLRLGVTHMEVGAYMLGLWNLSPEVVEAVLYHSNPNATSSEKFTPLTAVHLADSILPDVVNVNDCRISSQISEKYVTRLGLQNKLPRWQQMSEDFAAQLYSGTGNGF</sequence>
<dbReference type="Pfam" id="PF08668">
    <property type="entry name" value="HDOD"/>
    <property type="match status" value="1"/>
</dbReference>
<feature type="domain" description="HDOD" evidence="1">
    <location>
        <begin position="146"/>
        <end position="344"/>
    </location>
</feature>
<evidence type="ECO:0000313" key="3">
    <source>
        <dbReference type="Proteomes" id="UP000198749"/>
    </source>
</evidence>
<dbReference type="SUPFAM" id="SSF109604">
    <property type="entry name" value="HD-domain/PDEase-like"/>
    <property type="match status" value="1"/>
</dbReference>
<dbReference type="PANTHER" id="PTHR33525:SF3">
    <property type="entry name" value="RIBONUCLEASE Y"/>
    <property type="match status" value="1"/>
</dbReference>
<dbReference type="Proteomes" id="UP000198749">
    <property type="component" value="Unassembled WGS sequence"/>
</dbReference>
<dbReference type="PROSITE" id="PS51833">
    <property type="entry name" value="HDOD"/>
    <property type="match status" value="1"/>
</dbReference>
<evidence type="ECO:0000313" key="2">
    <source>
        <dbReference type="EMBL" id="SEQ43412.1"/>
    </source>
</evidence>
<protein>
    <submittedName>
        <fullName evidence="2">HD-like signal output (HDOD) domain, no enzymatic activity</fullName>
    </submittedName>
</protein>
<dbReference type="RefSeq" id="WP_091356155.1">
    <property type="nucleotide sequence ID" value="NZ_AP025284.1"/>
</dbReference>
<dbReference type="STRING" id="355243.SAMN03080615_01535"/>
<gene>
    <name evidence="2" type="ORF">SAMN03080615_01535</name>
</gene>
<proteinExistence type="predicted"/>
<keyword evidence="3" id="KW-1185">Reference proteome</keyword>
<dbReference type="AlphaFoldDB" id="A0A1H9FZR8"/>
<dbReference type="Gene3D" id="1.10.3210.10">
    <property type="entry name" value="Hypothetical protein af1432"/>
    <property type="match status" value="1"/>
</dbReference>
<evidence type="ECO:0000259" key="1">
    <source>
        <dbReference type="PROSITE" id="PS51833"/>
    </source>
</evidence>
<name>A0A1H9FZR8_9GAMM</name>
<accession>A0A1H9FZR8</accession>
<reference evidence="3" key="1">
    <citation type="submission" date="2016-10" db="EMBL/GenBank/DDBJ databases">
        <authorList>
            <person name="Varghese N."/>
            <person name="Submissions S."/>
        </authorList>
    </citation>
    <scope>NUCLEOTIDE SEQUENCE [LARGE SCALE GENOMIC DNA]</scope>
    <source>
        <strain evidence="3">DSM 18887</strain>
    </source>
</reference>
<organism evidence="2 3">
    <name type="scientific">Amphritea atlantica</name>
    <dbReference type="NCBI Taxonomy" id="355243"/>
    <lineage>
        <taxon>Bacteria</taxon>
        <taxon>Pseudomonadati</taxon>
        <taxon>Pseudomonadota</taxon>
        <taxon>Gammaproteobacteria</taxon>
        <taxon>Oceanospirillales</taxon>
        <taxon>Oceanospirillaceae</taxon>
        <taxon>Amphritea</taxon>
    </lineage>
</organism>
<dbReference type="PANTHER" id="PTHR33525">
    <property type="match status" value="1"/>
</dbReference>
<dbReference type="EMBL" id="FOGB01000003">
    <property type="protein sequence ID" value="SEQ43412.1"/>
    <property type="molecule type" value="Genomic_DNA"/>
</dbReference>
<dbReference type="InterPro" id="IPR052340">
    <property type="entry name" value="RNase_Y/CdgJ"/>
</dbReference>
<dbReference type="OrthoDB" id="5755654at2"/>
<dbReference type="InterPro" id="IPR013976">
    <property type="entry name" value="HDOD"/>
</dbReference>